<dbReference type="EMBL" id="CP036276">
    <property type="protein sequence ID" value="QDU47531.1"/>
    <property type="molecule type" value="Genomic_DNA"/>
</dbReference>
<dbReference type="KEGG" id="sdyn:Mal52_60630"/>
<sequence length="292" mass="32668">METSIRVHDQIETSLPPRLRLLCIGALEPSWVSLTLQLDAEGCMEPIFKWVSTASEALALLRKESFDCLLINHMFLDSPEEQGTSSLHLVRAVRASGCDDPVVVVAATADDATWTEVCRLQVELLLTPNGLESMAVVPMLKRAVRRVDVMRENHRMAMSERRRLTRERNEAGHLLNEQRQIIRDLADIVRLSNRSAAVDQLPAELNDYYQELLRTYVIMGCGGLGAEIAKLAELLAVAGLSPREALELHLERVEELVRGLGSRSTRHVMARADLLALELMIHLGECYQGTLK</sequence>
<dbReference type="Proteomes" id="UP000319383">
    <property type="component" value="Chromosome"/>
</dbReference>
<dbReference type="InterPro" id="IPR011006">
    <property type="entry name" value="CheY-like_superfamily"/>
</dbReference>
<evidence type="ECO:0000313" key="2">
    <source>
        <dbReference type="Proteomes" id="UP000319383"/>
    </source>
</evidence>
<protein>
    <submittedName>
        <fullName evidence="1">Uncharacterized protein</fullName>
    </submittedName>
</protein>
<dbReference type="AlphaFoldDB" id="A0A517ZYK8"/>
<dbReference type="SUPFAM" id="SSF52172">
    <property type="entry name" value="CheY-like"/>
    <property type="match status" value="1"/>
</dbReference>
<keyword evidence="2" id="KW-1185">Reference proteome</keyword>
<organism evidence="1 2">
    <name type="scientific">Symmachiella dynata</name>
    <dbReference type="NCBI Taxonomy" id="2527995"/>
    <lineage>
        <taxon>Bacteria</taxon>
        <taxon>Pseudomonadati</taxon>
        <taxon>Planctomycetota</taxon>
        <taxon>Planctomycetia</taxon>
        <taxon>Planctomycetales</taxon>
        <taxon>Planctomycetaceae</taxon>
        <taxon>Symmachiella</taxon>
    </lineage>
</organism>
<dbReference type="RefSeq" id="WP_145380339.1">
    <property type="nucleotide sequence ID" value="NZ_CP036276.1"/>
</dbReference>
<accession>A0A517ZYK8</accession>
<dbReference type="Gene3D" id="1.10.1240.30">
    <property type="entry name" value="KaiA/RbsU domain"/>
    <property type="match status" value="1"/>
</dbReference>
<reference evidence="1 2" key="1">
    <citation type="submission" date="2019-02" db="EMBL/GenBank/DDBJ databases">
        <title>Deep-cultivation of Planctomycetes and their phenomic and genomic characterization uncovers novel biology.</title>
        <authorList>
            <person name="Wiegand S."/>
            <person name="Jogler M."/>
            <person name="Boedeker C."/>
            <person name="Pinto D."/>
            <person name="Vollmers J."/>
            <person name="Rivas-Marin E."/>
            <person name="Kohn T."/>
            <person name="Peeters S.H."/>
            <person name="Heuer A."/>
            <person name="Rast P."/>
            <person name="Oberbeckmann S."/>
            <person name="Bunk B."/>
            <person name="Jeske O."/>
            <person name="Meyerdierks A."/>
            <person name="Storesund J.E."/>
            <person name="Kallscheuer N."/>
            <person name="Luecker S."/>
            <person name="Lage O.M."/>
            <person name="Pohl T."/>
            <person name="Merkel B.J."/>
            <person name="Hornburger P."/>
            <person name="Mueller R.-W."/>
            <person name="Bruemmer F."/>
            <person name="Labrenz M."/>
            <person name="Spormann A.M."/>
            <person name="Op den Camp H."/>
            <person name="Overmann J."/>
            <person name="Amann R."/>
            <person name="Jetten M.S.M."/>
            <person name="Mascher T."/>
            <person name="Medema M.H."/>
            <person name="Devos D.P."/>
            <person name="Kaster A.-K."/>
            <person name="Ovreas L."/>
            <person name="Rohde M."/>
            <person name="Galperin M.Y."/>
            <person name="Jogler C."/>
        </authorList>
    </citation>
    <scope>NUCLEOTIDE SEQUENCE [LARGE SCALE GENOMIC DNA]</scope>
    <source>
        <strain evidence="1 2">Mal52</strain>
    </source>
</reference>
<name>A0A517ZYK8_9PLAN</name>
<evidence type="ECO:0000313" key="1">
    <source>
        <dbReference type="EMBL" id="QDU47531.1"/>
    </source>
</evidence>
<gene>
    <name evidence="1" type="ORF">Mal52_60630</name>
</gene>
<proteinExistence type="predicted"/>
<dbReference type="Gene3D" id="3.40.50.2300">
    <property type="match status" value="1"/>
</dbReference>
<dbReference type="InterPro" id="IPR017944">
    <property type="entry name" value="KaiA/RbsU_helical_domain_sf"/>
</dbReference>